<dbReference type="Proteomes" id="UP000825228">
    <property type="component" value="Unassembled WGS sequence"/>
</dbReference>
<evidence type="ECO:0000256" key="1">
    <source>
        <dbReference type="ARBA" id="ARBA00004141"/>
    </source>
</evidence>
<organism evidence="6 7">
    <name type="scientific">Rhodococcoides corynebacterioides</name>
    <dbReference type="NCBI Taxonomy" id="53972"/>
    <lineage>
        <taxon>Bacteria</taxon>
        <taxon>Bacillati</taxon>
        <taxon>Actinomycetota</taxon>
        <taxon>Actinomycetes</taxon>
        <taxon>Mycobacteriales</taxon>
        <taxon>Nocardiaceae</taxon>
        <taxon>Rhodococcoides</taxon>
    </lineage>
</organism>
<dbReference type="RefSeq" id="WP_222684994.1">
    <property type="nucleotide sequence ID" value="NZ_JABUBT010000021.1"/>
</dbReference>
<protein>
    <submittedName>
        <fullName evidence="6">UbiA family prenyltransferase</fullName>
    </submittedName>
</protein>
<keyword evidence="4 5" id="KW-0472">Membrane</keyword>
<evidence type="ECO:0000256" key="4">
    <source>
        <dbReference type="ARBA" id="ARBA00023136"/>
    </source>
</evidence>
<feature type="transmembrane region" description="Helical" evidence="5">
    <location>
        <begin position="225"/>
        <end position="242"/>
    </location>
</feature>
<feature type="transmembrane region" description="Helical" evidence="5">
    <location>
        <begin position="158"/>
        <end position="178"/>
    </location>
</feature>
<dbReference type="EMBL" id="JABUBU010000013">
    <property type="protein sequence ID" value="MBY6367727.1"/>
    <property type="molecule type" value="Genomic_DNA"/>
</dbReference>
<feature type="transmembrane region" description="Helical" evidence="5">
    <location>
        <begin position="199"/>
        <end position="219"/>
    </location>
</feature>
<comment type="subcellular location">
    <subcellularLocation>
        <location evidence="1">Membrane</location>
        <topology evidence="1">Multi-pass membrane protein</topology>
    </subcellularLocation>
</comment>
<comment type="caution">
    <text evidence="6">The sequence shown here is derived from an EMBL/GenBank/DDBJ whole genome shotgun (WGS) entry which is preliminary data.</text>
</comment>
<evidence type="ECO:0000256" key="3">
    <source>
        <dbReference type="ARBA" id="ARBA00022989"/>
    </source>
</evidence>
<name>A0ABS7P5N9_9NOCA</name>
<evidence type="ECO:0000313" key="7">
    <source>
        <dbReference type="Proteomes" id="UP000825228"/>
    </source>
</evidence>
<dbReference type="Gene3D" id="1.10.357.140">
    <property type="entry name" value="UbiA prenyltransferase"/>
    <property type="match status" value="1"/>
</dbReference>
<gene>
    <name evidence="6" type="ORF">HQ603_13280</name>
</gene>
<reference evidence="6 7" key="1">
    <citation type="submission" date="2020-06" db="EMBL/GenBank/DDBJ databases">
        <title>Taxonomy, biology and ecology of Rhodococcus bacteria occurring in California pistachio and other woody hosts as revealed by genome sequence analyses.</title>
        <authorList>
            <person name="Gai Y."/>
            <person name="Riely B."/>
        </authorList>
    </citation>
    <scope>NUCLEOTIDE SEQUENCE [LARGE SCALE GENOMIC DNA]</scope>
    <source>
        <strain evidence="6 7">BP-281</strain>
    </source>
</reference>
<evidence type="ECO:0000256" key="2">
    <source>
        <dbReference type="ARBA" id="ARBA00022692"/>
    </source>
</evidence>
<keyword evidence="7" id="KW-1185">Reference proteome</keyword>
<dbReference type="InterPro" id="IPR000537">
    <property type="entry name" value="UbiA_prenyltransferase"/>
</dbReference>
<sequence length="267" mass="26528">MSEPSRAQSLLISSHPGPAVAVTAIAAVLTARLSPSPAQVIVVVVAVASGQLLTGWTNDLVDADRDRAVGRTDKPLARGVLSRRAVRTAIAVSAVVCVVASLLLGVVPGLLHLVLGVGAALAYNVGLKSTVVSWLPYTIAFGALPAVVSLAIDDALPPLWTVAVGSLLGFGAHLVNVLPDLADDRATGISGFPHRLPPAAVAPTAVGALSLASIVGVGGARGFDAVGVLALVAVGVCALVALTGSGRRPFQAAIAIAAVDVAVLVTA</sequence>
<evidence type="ECO:0000256" key="5">
    <source>
        <dbReference type="SAM" id="Phobius"/>
    </source>
</evidence>
<keyword evidence="3 5" id="KW-1133">Transmembrane helix</keyword>
<proteinExistence type="predicted"/>
<feature type="transmembrane region" description="Helical" evidence="5">
    <location>
        <begin position="85"/>
        <end position="104"/>
    </location>
</feature>
<accession>A0ABS7P5N9</accession>
<dbReference type="Pfam" id="PF01040">
    <property type="entry name" value="UbiA"/>
    <property type="match status" value="1"/>
</dbReference>
<dbReference type="InterPro" id="IPR044878">
    <property type="entry name" value="UbiA_sf"/>
</dbReference>
<evidence type="ECO:0000313" key="6">
    <source>
        <dbReference type="EMBL" id="MBY6367727.1"/>
    </source>
</evidence>
<keyword evidence="2 5" id="KW-0812">Transmembrane</keyword>
<feature type="transmembrane region" description="Helical" evidence="5">
    <location>
        <begin position="134"/>
        <end position="152"/>
    </location>
</feature>